<feature type="compositionally biased region" description="Basic and acidic residues" evidence="1">
    <location>
        <begin position="119"/>
        <end position="138"/>
    </location>
</feature>
<reference evidence="2 3" key="1">
    <citation type="submission" date="2016-10" db="EMBL/GenBank/DDBJ databases">
        <authorList>
            <person name="Varghese N."/>
        </authorList>
    </citation>
    <scope>NUCLEOTIDE SEQUENCE [LARGE SCALE GENOMIC DNA]</scope>
</reference>
<dbReference type="Proteomes" id="UP000215453">
    <property type="component" value="Chromosome 20"/>
</dbReference>
<evidence type="ECO:0000313" key="2">
    <source>
        <dbReference type="EMBL" id="SMY30537.1"/>
    </source>
</evidence>
<evidence type="ECO:0000256" key="1">
    <source>
        <dbReference type="SAM" id="MobiDB-lite"/>
    </source>
</evidence>
<feature type="compositionally biased region" description="Low complexity" evidence="1">
    <location>
        <begin position="95"/>
        <end position="108"/>
    </location>
</feature>
<dbReference type="AlphaFoldDB" id="A0A1Y6M1K5"/>
<feature type="compositionally biased region" description="Polar residues" evidence="1">
    <location>
        <begin position="46"/>
        <end position="58"/>
    </location>
</feature>
<proteinExistence type="predicted"/>
<feature type="region of interest" description="Disordered" evidence="1">
    <location>
        <begin position="23"/>
        <end position="180"/>
    </location>
</feature>
<feature type="compositionally biased region" description="Basic residues" evidence="1">
    <location>
        <begin position="76"/>
        <end position="92"/>
    </location>
</feature>
<dbReference type="EMBL" id="LT882695">
    <property type="protein sequence ID" value="SMY30537.1"/>
    <property type="molecule type" value="Genomic_DNA"/>
</dbReference>
<protein>
    <submittedName>
        <fullName evidence="2">Uncharacterized protein</fullName>
    </submittedName>
</protein>
<name>A0A1Y6M1K5_ZYMTR</name>
<organism evidence="2 3">
    <name type="scientific">Zymoseptoria tritici ST99CH_1A5</name>
    <dbReference type="NCBI Taxonomy" id="1276529"/>
    <lineage>
        <taxon>Eukaryota</taxon>
        <taxon>Fungi</taxon>
        <taxon>Dikarya</taxon>
        <taxon>Ascomycota</taxon>
        <taxon>Pezizomycotina</taxon>
        <taxon>Dothideomycetes</taxon>
        <taxon>Dothideomycetidae</taxon>
        <taxon>Mycosphaerellales</taxon>
        <taxon>Mycosphaerellaceae</taxon>
        <taxon>Zymoseptoria</taxon>
    </lineage>
</organism>
<sequence length="180" mass="19424">MTSSPRTTTIDELLTRTRQKHWQLRNQLQQDDADAERDRNRAPPKASSSNHFRISPSSGMWEFKPPGGSDVTGRATHGRHHPARSGRSRRRRQQDSFSSVLPSSPQSPAANRAGGDASHPNEYREVTHEGGEEGRTKDAGGMLAEEGGGGAEGRDGDTAGGGGSGCDLPTITKTRLSRLR</sequence>
<gene>
    <name evidence="2" type="ORF">ZT1A5_G11991</name>
</gene>
<accession>A0A1Y6M1K5</accession>
<evidence type="ECO:0000313" key="3">
    <source>
        <dbReference type="Proteomes" id="UP000215453"/>
    </source>
</evidence>